<keyword evidence="2" id="KW-1185">Reference proteome</keyword>
<proteinExistence type="predicted"/>
<dbReference type="AlphaFoldDB" id="A0A839NB75"/>
<evidence type="ECO:0000313" key="1">
    <source>
        <dbReference type="EMBL" id="MBB2894089.1"/>
    </source>
</evidence>
<dbReference type="EMBL" id="JACHVQ010000004">
    <property type="protein sequence ID" value="MBB2894089.1"/>
    <property type="molecule type" value="Genomic_DNA"/>
</dbReference>
<accession>A0A839NB75</accession>
<reference evidence="1 2" key="1">
    <citation type="submission" date="2020-08" db="EMBL/GenBank/DDBJ databases">
        <title>Sequencing the genomes of 1000 actinobacteria strains.</title>
        <authorList>
            <person name="Klenk H.-P."/>
        </authorList>
    </citation>
    <scope>NUCLEOTIDE SEQUENCE [LARGE SCALE GENOMIC DNA]</scope>
    <source>
        <strain evidence="1 2">DSM 105369</strain>
    </source>
</reference>
<comment type="caution">
    <text evidence="1">The sequence shown here is derived from an EMBL/GenBank/DDBJ whole genome shotgun (WGS) entry which is preliminary data.</text>
</comment>
<protein>
    <recommendedName>
        <fullName evidence="3">DUF2255 family protein</fullName>
    </recommendedName>
</protein>
<dbReference type="Proteomes" id="UP000559182">
    <property type="component" value="Unassembled WGS sequence"/>
</dbReference>
<dbReference type="Pfam" id="PF10012">
    <property type="entry name" value="DUF2255"/>
    <property type="match status" value="1"/>
</dbReference>
<evidence type="ECO:0008006" key="3">
    <source>
        <dbReference type="Google" id="ProtNLM"/>
    </source>
</evidence>
<organism evidence="1 2">
    <name type="scientific">Flexivirga oryzae</name>
    <dbReference type="NCBI Taxonomy" id="1794944"/>
    <lineage>
        <taxon>Bacteria</taxon>
        <taxon>Bacillati</taxon>
        <taxon>Actinomycetota</taxon>
        <taxon>Actinomycetes</taxon>
        <taxon>Micrococcales</taxon>
        <taxon>Dermacoccaceae</taxon>
        <taxon>Flexivirga</taxon>
    </lineage>
</organism>
<dbReference type="RefSeq" id="WP_221185748.1">
    <property type="nucleotide sequence ID" value="NZ_JACHVQ010000004.1"/>
</dbReference>
<dbReference type="InterPro" id="IPR016888">
    <property type="entry name" value="UCP028498"/>
</dbReference>
<evidence type="ECO:0000313" key="2">
    <source>
        <dbReference type="Proteomes" id="UP000559182"/>
    </source>
</evidence>
<gene>
    <name evidence="1" type="ORF">FHU39_004125</name>
</gene>
<sequence>MNNLQPAMWDDNSRNLFGDAEEIGISTRRADGTLRPFVPIWVVSVDGTLYVRSYRGVDGAWYRHATRSPVGAIRAHGQQIDVAFAPAGDDVQDAIDAAYRAKYARYGDSYLRPMVATTAVAATLEIHPGN</sequence>
<name>A0A839NB75_9MICO</name>